<keyword evidence="10" id="KW-0028">Amino-acid biosynthesis</keyword>
<comment type="catalytic activity">
    <reaction evidence="11">
        <text>L-valine + 2-oxoglutarate = 3-methyl-2-oxobutanoate + L-glutamate</text>
        <dbReference type="Rhea" id="RHEA:24813"/>
        <dbReference type="ChEBI" id="CHEBI:11851"/>
        <dbReference type="ChEBI" id="CHEBI:16810"/>
        <dbReference type="ChEBI" id="CHEBI:29985"/>
        <dbReference type="ChEBI" id="CHEBI:57762"/>
        <dbReference type="EC" id="2.6.1.42"/>
    </reaction>
</comment>
<evidence type="ECO:0000256" key="6">
    <source>
        <dbReference type="ARBA" id="ARBA00009320"/>
    </source>
</evidence>
<protein>
    <recommendedName>
        <fullName evidence="8">Probable branched-chain-amino-acid aminotransferase</fullName>
        <ecNumber evidence="7">2.6.1.42</ecNumber>
    </recommendedName>
</protein>
<comment type="function">
    <text evidence="2">Acts on leucine, isoleucine and valine.</text>
</comment>
<dbReference type="PANTHER" id="PTHR42743:SF11">
    <property type="entry name" value="AMINODEOXYCHORISMATE LYASE"/>
    <property type="match status" value="1"/>
</dbReference>
<evidence type="ECO:0000256" key="3">
    <source>
        <dbReference type="ARBA" id="ARBA00004824"/>
    </source>
</evidence>
<comment type="pathway">
    <text evidence="3">Amino-acid biosynthesis; L-isoleucine biosynthesis; L-isoleucine from 2-oxobutanoate: step 4/4.</text>
</comment>
<comment type="similarity">
    <text evidence="6 14">Belongs to the class-IV pyridoxal-phosphate-dependent aminotransferase family.</text>
</comment>
<dbReference type="GO" id="GO:0004084">
    <property type="term" value="F:branched-chain-amino-acid transaminase activity"/>
    <property type="evidence" value="ECO:0007669"/>
    <property type="project" value="UniProtKB-EC"/>
</dbReference>
<dbReference type="FunFam" id="3.20.10.10:FF:000002">
    <property type="entry name" value="D-alanine aminotransferase"/>
    <property type="match status" value="1"/>
</dbReference>
<dbReference type="CDD" id="cd00449">
    <property type="entry name" value="PLPDE_IV"/>
    <property type="match status" value="1"/>
</dbReference>
<evidence type="ECO:0000256" key="13">
    <source>
        <dbReference type="ARBA" id="ARBA00049229"/>
    </source>
</evidence>
<proteinExistence type="inferred from homology"/>
<dbReference type="Pfam" id="PF01063">
    <property type="entry name" value="Aminotran_4"/>
    <property type="match status" value="1"/>
</dbReference>
<keyword evidence="9 15" id="KW-0663">Pyridoxal phosphate</keyword>
<evidence type="ECO:0000256" key="2">
    <source>
        <dbReference type="ARBA" id="ARBA00003109"/>
    </source>
</evidence>
<dbReference type="STRING" id="1082479.SAMN05216241_10684"/>
<comment type="catalytic activity">
    <reaction evidence="13">
        <text>L-leucine + 2-oxoglutarate = 4-methyl-2-oxopentanoate + L-glutamate</text>
        <dbReference type="Rhea" id="RHEA:18321"/>
        <dbReference type="ChEBI" id="CHEBI:16810"/>
        <dbReference type="ChEBI" id="CHEBI:17865"/>
        <dbReference type="ChEBI" id="CHEBI:29985"/>
        <dbReference type="ChEBI" id="CHEBI:57427"/>
        <dbReference type="EC" id="2.6.1.42"/>
    </reaction>
</comment>
<dbReference type="GO" id="GO:0009082">
    <property type="term" value="P:branched-chain amino acid biosynthetic process"/>
    <property type="evidence" value="ECO:0007669"/>
    <property type="project" value="UniProtKB-KW"/>
</dbReference>
<dbReference type="EC" id="2.6.1.42" evidence="7"/>
<evidence type="ECO:0000256" key="10">
    <source>
        <dbReference type="ARBA" id="ARBA00023304"/>
    </source>
</evidence>
<evidence type="ECO:0000256" key="14">
    <source>
        <dbReference type="RuleBase" id="RU004106"/>
    </source>
</evidence>
<sequence>MYADLNGTLREADDLCIHPGDRGLTLGDGVFETIAVRAGRALRLAAHLDRLHRGLATLAFETVPARDALHAAVERVIAANALETGVIRLTVTRGAAARGLAPQGGGPPTVLVTASDALPPADPVSAVISTRVRRNEHSPTSGLKSLSYLDNVLARQEAAERGAGEALLRNTAGHIVEATVANVFAVIDGELCTPPLADGALPGVLRAAILNAEAVREVHLTLDELLRADEVILSNSLSVRPVVALDGHPIGAGVPGPWQRRLRGFTASV</sequence>
<dbReference type="AlphaFoldDB" id="A0A1G7S1D4"/>
<dbReference type="PROSITE" id="PS00770">
    <property type="entry name" value="AA_TRANSFER_CLASS_4"/>
    <property type="match status" value="1"/>
</dbReference>
<evidence type="ECO:0000256" key="12">
    <source>
        <dbReference type="ARBA" id="ARBA00048798"/>
    </source>
</evidence>
<dbReference type="InterPro" id="IPR043131">
    <property type="entry name" value="BCAT-like_N"/>
</dbReference>
<evidence type="ECO:0000256" key="1">
    <source>
        <dbReference type="ARBA" id="ARBA00001933"/>
    </source>
</evidence>
<dbReference type="SUPFAM" id="SSF56752">
    <property type="entry name" value="D-aminoacid aminotransferase-like PLP-dependent enzymes"/>
    <property type="match status" value="1"/>
</dbReference>
<evidence type="ECO:0000256" key="8">
    <source>
        <dbReference type="ARBA" id="ARBA00014472"/>
    </source>
</evidence>
<dbReference type="InterPro" id="IPR036038">
    <property type="entry name" value="Aminotransferase-like"/>
</dbReference>
<evidence type="ECO:0000313" key="16">
    <source>
        <dbReference type="EMBL" id="SDG16845.1"/>
    </source>
</evidence>
<keyword evidence="17" id="KW-1185">Reference proteome</keyword>
<dbReference type="PANTHER" id="PTHR42743">
    <property type="entry name" value="AMINO-ACID AMINOTRANSFERASE"/>
    <property type="match status" value="1"/>
</dbReference>
<dbReference type="EMBL" id="FNCE01000006">
    <property type="protein sequence ID" value="SDG16845.1"/>
    <property type="molecule type" value="Genomic_DNA"/>
</dbReference>
<dbReference type="InterPro" id="IPR043132">
    <property type="entry name" value="BCAT-like_C"/>
</dbReference>
<evidence type="ECO:0000256" key="9">
    <source>
        <dbReference type="ARBA" id="ARBA00022898"/>
    </source>
</evidence>
<dbReference type="InterPro" id="IPR001544">
    <property type="entry name" value="Aminotrans_IV"/>
</dbReference>
<dbReference type="OrthoDB" id="9805628at2"/>
<evidence type="ECO:0000256" key="11">
    <source>
        <dbReference type="ARBA" id="ARBA00048212"/>
    </source>
</evidence>
<name>A0A1G7S1D4_9PROT</name>
<evidence type="ECO:0000256" key="5">
    <source>
        <dbReference type="ARBA" id="ARBA00005072"/>
    </source>
</evidence>
<comment type="pathway">
    <text evidence="5">Amino-acid biosynthesis; L-leucine biosynthesis; L-leucine from 3-methyl-2-oxobutanoate: step 4/4.</text>
</comment>
<comment type="cofactor">
    <cofactor evidence="1 15">
        <name>pyridoxal 5'-phosphate</name>
        <dbReference type="ChEBI" id="CHEBI:597326"/>
    </cofactor>
</comment>
<evidence type="ECO:0000256" key="4">
    <source>
        <dbReference type="ARBA" id="ARBA00004931"/>
    </source>
</evidence>
<organism evidence="16 17">
    <name type="scientific">Limimonas halophila</name>
    <dbReference type="NCBI Taxonomy" id="1082479"/>
    <lineage>
        <taxon>Bacteria</taxon>
        <taxon>Pseudomonadati</taxon>
        <taxon>Pseudomonadota</taxon>
        <taxon>Alphaproteobacteria</taxon>
        <taxon>Rhodospirillales</taxon>
        <taxon>Rhodovibrionaceae</taxon>
        <taxon>Limimonas</taxon>
    </lineage>
</organism>
<dbReference type="GO" id="GO:0005829">
    <property type="term" value="C:cytosol"/>
    <property type="evidence" value="ECO:0007669"/>
    <property type="project" value="TreeGrafter"/>
</dbReference>
<comment type="catalytic activity">
    <reaction evidence="12">
        <text>L-isoleucine + 2-oxoglutarate = (S)-3-methyl-2-oxopentanoate + L-glutamate</text>
        <dbReference type="Rhea" id="RHEA:24801"/>
        <dbReference type="ChEBI" id="CHEBI:16810"/>
        <dbReference type="ChEBI" id="CHEBI:29985"/>
        <dbReference type="ChEBI" id="CHEBI:35146"/>
        <dbReference type="ChEBI" id="CHEBI:58045"/>
        <dbReference type="EC" id="2.6.1.42"/>
    </reaction>
</comment>
<reference evidence="16 17" key="1">
    <citation type="submission" date="2016-10" db="EMBL/GenBank/DDBJ databases">
        <authorList>
            <person name="de Groot N.N."/>
        </authorList>
    </citation>
    <scope>NUCLEOTIDE SEQUENCE [LARGE SCALE GENOMIC DNA]</scope>
    <source>
        <strain evidence="16 17">DSM 25584</strain>
    </source>
</reference>
<gene>
    <name evidence="16" type="ORF">SAMN05216241_10684</name>
</gene>
<dbReference type="Gene3D" id="3.30.470.10">
    <property type="match status" value="1"/>
</dbReference>
<dbReference type="Gene3D" id="3.20.10.10">
    <property type="entry name" value="D-amino Acid Aminotransferase, subunit A, domain 2"/>
    <property type="match status" value="1"/>
</dbReference>
<accession>A0A1G7S1D4</accession>
<evidence type="ECO:0000313" key="17">
    <source>
        <dbReference type="Proteomes" id="UP000199415"/>
    </source>
</evidence>
<keyword evidence="16" id="KW-0808">Transferase</keyword>
<dbReference type="RefSeq" id="WP_090020080.1">
    <property type="nucleotide sequence ID" value="NZ_FNCE01000006.1"/>
</dbReference>
<evidence type="ECO:0000256" key="15">
    <source>
        <dbReference type="RuleBase" id="RU004516"/>
    </source>
</evidence>
<evidence type="ECO:0000256" key="7">
    <source>
        <dbReference type="ARBA" id="ARBA00013053"/>
    </source>
</evidence>
<keyword evidence="10" id="KW-0100">Branched-chain amino acid biosynthesis</keyword>
<dbReference type="InterPro" id="IPR050571">
    <property type="entry name" value="Class-IV_PLP-Dep_Aminotrnsfr"/>
</dbReference>
<dbReference type="GO" id="GO:0008652">
    <property type="term" value="P:amino acid biosynthetic process"/>
    <property type="evidence" value="ECO:0007669"/>
    <property type="project" value="UniProtKB-ARBA"/>
</dbReference>
<comment type="pathway">
    <text evidence="4">Amino-acid biosynthesis; L-valine biosynthesis; L-valine from pyruvate: step 4/4.</text>
</comment>
<keyword evidence="16" id="KW-0032">Aminotransferase</keyword>
<dbReference type="Proteomes" id="UP000199415">
    <property type="component" value="Unassembled WGS sequence"/>
</dbReference>
<dbReference type="InterPro" id="IPR018300">
    <property type="entry name" value="Aminotrans_IV_CS"/>
</dbReference>